<dbReference type="RefSeq" id="WP_344970862.1">
    <property type="nucleotide sequence ID" value="NZ_BAAAVI010000015.1"/>
</dbReference>
<sequence>MVKAAGKGYGRVAPAEGVWSVLKRGLADLAPHDTDQLATTVKTKLKRTQYRHALLDGFVAQTGLILEPP</sequence>
<reference evidence="2" key="1">
    <citation type="journal article" date="2019" name="Int. J. Syst. Evol. Microbiol.">
        <title>The Global Catalogue of Microorganisms (GCM) 10K type strain sequencing project: providing services to taxonomists for standard genome sequencing and annotation.</title>
        <authorList>
            <consortium name="The Broad Institute Genomics Platform"/>
            <consortium name="The Broad Institute Genome Sequencing Center for Infectious Disease"/>
            <person name="Wu L."/>
            <person name="Ma J."/>
        </authorList>
    </citation>
    <scope>NUCLEOTIDE SEQUENCE [LARGE SCALE GENOMIC DNA]</scope>
    <source>
        <strain evidence="2">JCM 6242</strain>
    </source>
</reference>
<gene>
    <name evidence="1" type="ORF">GCM10010517_25940</name>
</gene>
<comment type="caution">
    <text evidence="1">The sequence shown here is derived from an EMBL/GenBank/DDBJ whole genome shotgun (WGS) entry which is preliminary data.</text>
</comment>
<evidence type="ECO:0008006" key="3">
    <source>
        <dbReference type="Google" id="ProtNLM"/>
    </source>
</evidence>
<proteinExistence type="predicted"/>
<evidence type="ECO:0000313" key="1">
    <source>
        <dbReference type="EMBL" id="GAA2866445.1"/>
    </source>
</evidence>
<dbReference type="Proteomes" id="UP001500831">
    <property type="component" value="Unassembled WGS sequence"/>
</dbReference>
<organism evidence="1 2">
    <name type="scientific">Streptosporangium fragile</name>
    <dbReference type="NCBI Taxonomy" id="46186"/>
    <lineage>
        <taxon>Bacteria</taxon>
        <taxon>Bacillati</taxon>
        <taxon>Actinomycetota</taxon>
        <taxon>Actinomycetes</taxon>
        <taxon>Streptosporangiales</taxon>
        <taxon>Streptosporangiaceae</taxon>
        <taxon>Streptosporangium</taxon>
    </lineage>
</organism>
<keyword evidence="2" id="KW-1185">Reference proteome</keyword>
<accession>A0ABP6IBN7</accession>
<dbReference type="EMBL" id="BAAAVI010000015">
    <property type="protein sequence ID" value="GAA2866445.1"/>
    <property type="molecule type" value="Genomic_DNA"/>
</dbReference>
<evidence type="ECO:0000313" key="2">
    <source>
        <dbReference type="Proteomes" id="UP001500831"/>
    </source>
</evidence>
<protein>
    <recommendedName>
        <fullName evidence="3">Transposase</fullName>
    </recommendedName>
</protein>
<name>A0ABP6IBN7_9ACTN</name>